<dbReference type="EMBL" id="FOXU01000004">
    <property type="protein sequence ID" value="SFQ52269.1"/>
    <property type="molecule type" value="Genomic_DNA"/>
</dbReference>
<dbReference type="Gene3D" id="3.30.70.270">
    <property type="match status" value="1"/>
</dbReference>
<dbReference type="Pfam" id="PF24898">
    <property type="entry name" value="GGDEF_GdpP"/>
    <property type="match status" value="1"/>
</dbReference>
<accession>A0A1I5Z724</accession>
<sequence length="440" mass="49984">MKAHLKVGVIGPLWIYDTLVRCFGLFPTIQPIFRLSDEIENAKKFTVELEDKVDCLFYSGRIPYLLAKEKVSVEIPTFYIPLKGAGLYQSLYKLKSNMNFTQISFDGIQNDYIEIVKKNLEETFSYDNYSDLVSLDNIEDIVNFHMENVEKNSGTAVITSLRLVSERLTSNNIVNEWLKPSEEDIIVAIERMLLGTTQRKQKEMQIIVGRICIENLTMLASEFMTEQQIQKRNHTTYRMLLHFAEQMSGYLTALSSTEYLFVTSRGIFERVTEGYKVLPILDELKKKIGVTLSIGVGFGFSALEAGSHARVALMQAQENGGNSCYIVNEDKSVFGPINLIAPMKYPLTVTDQLLIQQSEAVGLNAANIEKTMALIRRKKKNEFTAHELASVLGITPRSAHRIVQSWLDISLIEVIGTEKISRRGRPRQVFTLLKSEEERL</sequence>
<gene>
    <name evidence="1" type="ORF">SAMN05421670_2456</name>
</gene>
<evidence type="ECO:0000313" key="2">
    <source>
        <dbReference type="Proteomes" id="UP000198734"/>
    </source>
</evidence>
<dbReference type="RefSeq" id="WP_093537185.1">
    <property type="nucleotide sequence ID" value="NZ_FOXU01000004.1"/>
</dbReference>
<organism evidence="1 2">
    <name type="scientific">Psychrobacillus psychrotolerans</name>
    <dbReference type="NCBI Taxonomy" id="126156"/>
    <lineage>
        <taxon>Bacteria</taxon>
        <taxon>Bacillati</taxon>
        <taxon>Bacillota</taxon>
        <taxon>Bacilli</taxon>
        <taxon>Bacillales</taxon>
        <taxon>Bacillaceae</taxon>
        <taxon>Psychrobacillus</taxon>
    </lineage>
</organism>
<protein>
    <recommendedName>
        <fullName evidence="3">HTH domain-containing protein</fullName>
    </recommendedName>
</protein>
<evidence type="ECO:0000313" key="1">
    <source>
        <dbReference type="EMBL" id="SFQ52269.1"/>
    </source>
</evidence>
<reference evidence="2" key="1">
    <citation type="submission" date="2016-10" db="EMBL/GenBank/DDBJ databases">
        <authorList>
            <person name="Varghese N."/>
            <person name="Submissions S."/>
        </authorList>
    </citation>
    <scope>NUCLEOTIDE SEQUENCE [LARGE SCALE GENOMIC DNA]</scope>
    <source>
        <strain evidence="2">DSM 11706</strain>
    </source>
</reference>
<dbReference type="AlphaFoldDB" id="A0A1I5Z724"/>
<proteinExistence type="predicted"/>
<dbReference type="Proteomes" id="UP000198734">
    <property type="component" value="Unassembled WGS sequence"/>
</dbReference>
<dbReference type="SUPFAM" id="SSF46785">
    <property type="entry name" value="Winged helix' DNA-binding domain"/>
    <property type="match status" value="1"/>
</dbReference>
<dbReference type="OrthoDB" id="4986073at2"/>
<dbReference type="STRING" id="126156.SAMN05421670_2456"/>
<dbReference type="InterPro" id="IPR043128">
    <property type="entry name" value="Rev_trsase/Diguanyl_cyclase"/>
</dbReference>
<dbReference type="InterPro" id="IPR036390">
    <property type="entry name" value="WH_DNA-bd_sf"/>
</dbReference>
<keyword evidence="2" id="KW-1185">Reference proteome</keyword>
<evidence type="ECO:0008006" key="3">
    <source>
        <dbReference type="Google" id="ProtNLM"/>
    </source>
</evidence>
<name>A0A1I5Z724_9BACI</name>